<comment type="subcellular location">
    <subcellularLocation>
        <location evidence="1">Membrane</location>
    </subcellularLocation>
</comment>
<evidence type="ECO:0000259" key="7">
    <source>
        <dbReference type="PROSITE" id="PS51775"/>
    </source>
</evidence>
<comment type="caution">
    <text evidence="8">The sequence shown here is derived from an EMBL/GenBank/DDBJ whole genome shotgun (WGS) entry which is preliminary data.</text>
</comment>
<evidence type="ECO:0000256" key="6">
    <source>
        <dbReference type="SAM" id="Phobius"/>
    </source>
</evidence>
<organism evidence="8 9">
    <name type="scientific">Vanilla planifolia</name>
    <name type="common">Vanilla</name>
    <dbReference type="NCBI Taxonomy" id="51239"/>
    <lineage>
        <taxon>Eukaryota</taxon>
        <taxon>Viridiplantae</taxon>
        <taxon>Streptophyta</taxon>
        <taxon>Embryophyta</taxon>
        <taxon>Tracheophyta</taxon>
        <taxon>Spermatophyta</taxon>
        <taxon>Magnoliopsida</taxon>
        <taxon>Liliopsida</taxon>
        <taxon>Asparagales</taxon>
        <taxon>Orchidaceae</taxon>
        <taxon>Vanilloideae</taxon>
        <taxon>Vanilleae</taxon>
        <taxon>Vanilla</taxon>
    </lineage>
</organism>
<name>A0A835UPA3_VANPL</name>
<evidence type="ECO:0000256" key="5">
    <source>
        <dbReference type="SAM" id="Coils"/>
    </source>
</evidence>
<dbReference type="GO" id="GO:0016020">
    <property type="term" value="C:membrane"/>
    <property type="evidence" value="ECO:0007669"/>
    <property type="project" value="UniProtKB-SubCell"/>
</dbReference>
<dbReference type="EMBL" id="JADCNM010000009">
    <property type="protein sequence ID" value="KAG0467755.1"/>
    <property type="molecule type" value="Genomic_DNA"/>
</dbReference>
<dbReference type="Proteomes" id="UP000639772">
    <property type="component" value="Chromosome 9"/>
</dbReference>
<feature type="transmembrane region" description="Helical" evidence="6">
    <location>
        <begin position="12"/>
        <end position="33"/>
    </location>
</feature>
<dbReference type="AlphaFoldDB" id="A0A835UPA3"/>
<dbReference type="PANTHER" id="PTHR31422">
    <property type="entry name" value="BNAANNG28530D PROTEIN"/>
    <property type="match status" value="1"/>
</dbReference>
<reference evidence="8 9" key="1">
    <citation type="journal article" date="2020" name="Nat. Food">
        <title>A phased Vanilla planifolia genome enables genetic improvement of flavour and production.</title>
        <authorList>
            <person name="Hasing T."/>
            <person name="Tang H."/>
            <person name="Brym M."/>
            <person name="Khazi F."/>
            <person name="Huang T."/>
            <person name="Chambers A.H."/>
        </authorList>
    </citation>
    <scope>NUCLEOTIDE SEQUENCE [LARGE SCALE GENOMIC DNA]</scope>
    <source>
        <tissue evidence="8">Leaf</tissue>
    </source>
</reference>
<protein>
    <recommendedName>
        <fullName evidence="7">GTD-binding domain-containing protein</fullName>
    </recommendedName>
</protein>
<proteinExistence type="predicted"/>
<evidence type="ECO:0000313" key="9">
    <source>
        <dbReference type="Proteomes" id="UP000639772"/>
    </source>
</evidence>
<evidence type="ECO:0000256" key="3">
    <source>
        <dbReference type="ARBA" id="ARBA00022989"/>
    </source>
</evidence>
<dbReference type="PROSITE" id="PS51775">
    <property type="entry name" value="GTD_BINDING"/>
    <property type="match status" value="1"/>
</dbReference>
<keyword evidence="2 6" id="KW-0812">Transmembrane</keyword>
<dbReference type="PANTHER" id="PTHR31422:SF0">
    <property type="entry name" value="MYOSIN-BINDING PROTEIN 7"/>
    <property type="match status" value="1"/>
</dbReference>
<dbReference type="OrthoDB" id="802676at2759"/>
<evidence type="ECO:0000256" key="4">
    <source>
        <dbReference type="ARBA" id="ARBA00023136"/>
    </source>
</evidence>
<dbReference type="GO" id="GO:0080115">
    <property type="term" value="F:myosin XI tail binding"/>
    <property type="evidence" value="ECO:0007669"/>
    <property type="project" value="UniProtKB-ARBA"/>
</dbReference>
<gene>
    <name evidence="8" type="ORF">HPP92_017083</name>
</gene>
<dbReference type="InterPro" id="IPR007656">
    <property type="entry name" value="GTD-bd"/>
</dbReference>
<accession>A0A835UPA3</accession>
<keyword evidence="4 6" id="KW-0472">Membrane</keyword>
<feature type="coiled-coil region" evidence="5">
    <location>
        <begin position="166"/>
        <end position="196"/>
    </location>
</feature>
<dbReference type="Pfam" id="PF04576">
    <property type="entry name" value="Zein-binding"/>
    <property type="match status" value="1"/>
</dbReference>
<evidence type="ECO:0000313" key="8">
    <source>
        <dbReference type="EMBL" id="KAG0467755.1"/>
    </source>
</evidence>
<keyword evidence="5" id="KW-0175">Coiled coil</keyword>
<evidence type="ECO:0000256" key="1">
    <source>
        <dbReference type="ARBA" id="ARBA00004370"/>
    </source>
</evidence>
<sequence length="383" mass="42645">MANNDHKLNNFNFCFRFVFISTSYSFLGFFATLNFSPTCLPEYSLYFFGENDSEPRFDDSDSPMDPPVPQSTSGVPCVSRCSRGCACCSPSSPSSTRPMSEALEEGGNVCQVISVPPVSPPLPAREQDHEQVAGSEGDGELAYMRKMIEKLWVELEEEQNAAATAASEAMSMILRLQREKAEVEMESRQFRRLAEERIAHDQGEIATLEDLLSVYRNRLHLSSSVASDVALATLVAEEAVDQGGMKYPRIKCTPSADEDDWDQDIRLTPRKYDFDTSLSTSEHVIRRSYHDGYPEQVAGDGDGNDTRDRVYTIDTVHRGAATAEVDDGDGEEGRLMRMEPRLAALEQDRDEVQKTVASIRSDIGQVVRLKGVAQQLCKILENI</sequence>
<feature type="domain" description="GTD-binding" evidence="7">
    <location>
        <begin position="132"/>
        <end position="229"/>
    </location>
</feature>
<evidence type="ECO:0000256" key="2">
    <source>
        <dbReference type="ARBA" id="ARBA00022692"/>
    </source>
</evidence>
<keyword evidence="3 6" id="KW-1133">Transmembrane helix</keyword>